<evidence type="ECO:0008006" key="3">
    <source>
        <dbReference type="Google" id="ProtNLM"/>
    </source>
</evidence>
<accession>A0A2N7LC18</accession>
<reference evidence="2" key="1">
    <citation type="submission" date="2016-07" db="EMBL/GenBank/DDBJ databases">
        <title>Nontailed viruses are major unrecognized killers of bacteria in the ocean.</title>
        <authorList>
            <person name="Kauffman K."/>
            <person name="Hussain F."/>
            <person name="Yang J."/>
            <person name="Arevalo P."/>
            <person name="Brown J."/>
            <person name="Cutler M."/>
            <person name="Kelly L."/>
            <person name="Polz M.F."/>
        </authorList>
    </citation>
    <scope>NUCLEOTIDE SEQUENCE [LARGE SCALE GENOMIC DNA]</scope>
    <source>
        <strain evidence="2">10N.261.45.A10</strain>
    </source>
</reference>
<name>A0A2N7LC18_9GAMM</name>
<evidence type="ECO:0000313" key="2">
    <source>
        <dbReference type="Proteomes" id="UP000235387"/>
    </source>
</evidence>
<dbReference type="AlphaFoldDB" id="A0A2N7LC18"/>
<dbReference type="PROSITE" id="PS51257">
    <property type="entry name" value="PROKAR_LIPOPROTEIN"/>
    <property type="match status" value="1"/>
</dbReference>
<proteinExistence type="predicted"/>
<sequence length="185" mass="20820">MILRIVISLAVLALAGCVNIAKIPDEELGAKPATIELIPKDDTFLFFYRNGENCTNRMIPSKEAIEQAGGDSFPLPPNEKIAVVGFYNTLVGLTRLKYCRVVAVFTPEEGMDYTLSIKVQTDRCSAQLLSRKQKSYDSWLEVKDVDWRKFKTPMFADGEFCEPTGVKPDYYLNQTGPLNIYVPRP</sequence>
<dbReference type="RefSeq" id="WP_102390747.1">
    <property type="nucleotide sequence ID" value="NZ_MDAL01000017.1"/>
</dbReference>
<gene>
    <name evidence="1" type="ORF">BCT23_14405</name>
</gene>
<dbReference type="EMBL" id="MDAL01000017">
    <property type="protein sequence ID" value="PMN92667.1"/>
    <property type="molecule type" value="Genomic_DNA"/>
</dbReference>
<protein>
    <recommendedName>
        <fullName evidence="3">Lipoprotein</fullName>
    </recommendedName>
</protein>
<comment type="caution">
    <text evidence="1">The sequence shown here is derived from an EMBL/GenBank/DDBJ whole genome shotgun (WGS) entry which is preliminary data.</text>
</comment>
<evidence type="ECO:0000313" key="1">
    <source>
        <dbReference type="EMBL" id="PMN92667.1"/>
    </source>
</evidence>
<dbReference type="Proteomes" id="UP000235387">
    <property type="component" value="Unassembled WGS sequence"/>
</dbReference>
<organism evidence="1 2">
    <name type="scientific">Enterovibrio norvegicus</name>
    <dbReference type="NCBI Taxonomy" id="188144"/>
    <lineage>
        <taxon>Bacteria</taxon>
        <taxon>Pseudomonadati</taxon>
        <taxon>Pseudomonadota</taxon>
        <taxon>Gammaproteobacteria</taxon>
        <taxon>Vibrionales</taxon>
        <taxon>Vibrionaceae</taxon>
        <taxon>Enterovibrio</taxon>
    </lineage>
</organism>